<dbReference type="EC" id="2.7.13.3" evidence="2"/>
<dbReference type="GO" id="GO:0003700">
    <property type="term" value="F:DNA-binding transcription factor activity"/>
    <property type="evidence" value="ECO:0007669"/>
    <property type="project" value="InterPro"/>
</dbReference>
<evidence type="ECO:0000256" key="2">
    <source>
        <dbReference type="ARBA" id="ARBA00012438"/>
    </source>
</evidence>
<dbReference type="Pfam" id="PF07495">
    <property type="entry name" value="Y_Y_Y"/>
    <property type="match status" value="1"/>
</dbReference>
<dbReference type="EMBL" id="JAUFQH010000008">
    <property type="protein sequence ID" value="MDN3619984.1"/>
    <property type="molecule type" value="Genomic_DNA"/>
</dbReference>
<dbReference type="PRINTS" id="PR00344">
    <property type="entry name" value="BCTRLSENSOR"/>
</dbReference>
<dbReference type="SUPFAM" id="SSF50998">
    <property type="entry name" value="Quinoprotein alcohol dehydrogenase-like"/>
    <property type="match status" value="1"/>
</dbReference>
<dbReference type="CDD" id="cd00156">
    <property type="entry name" value="REC"/>
    <property type="match status" value="1"/>
</dbReference>
<dbReference type="CDD" id="cd00082">
    <property type="entry name" value="HisKA"/>
    <property type="match status" value="1"/>
</dbReference>
<comment type="catalytic activity">
    <reaction evidence="1">
        <text>ATP + protein L-histidine = ADP + protein N-phospho-L-histidine.</text>
        <dbReference type="EC" id="2.7.13.3"/>
    </reaction>
</comment>
<dbReference type="SMART" id="SM00388">
    <property type="entry name" value="HisKA"/>
    <property type="match status" value="1"/>
</dbReference>
<dbReference type="Proteomes" id="UP001228636">
    <property type="component" value="Unassembled WGS sequence"/>
</dbReference>
<dbReference type="SUPFAM" id="SSF47384">
    <property type="entry name" value="Homodimeric domain of signal transducing histidine kinase"/>
    <property type="match status" value="1"/>
</dbReference>
<dbReference type="SMART" id="SM00448">
    <property type="entry name" value="REC"/>
    <property type="match status" value="1"/>
</dbReference>
<dbReference type="PROSITE" id="PS50109">
    <property type="entry name" value="HIS_KIN"/>
    <property type="match status" value="1"/>
</dbReference>
<dbReference type="InterPro" id="IPR036097">
    <property type="entry name" value="HisK_dim/P_sf"/>
</dbReference>
<dbReference type="Gene3D" id="2.130.10.10">
    <property type="entry name" value="YVTN repeat-like/Quinoprotein amine dehydrogenase"/>
    <property type="match status" value="3"/>
</dbReference>
<dbReference type="InterPro" id="IPR004358">
    <property type="entry name" value="Sig_transdc_His_kin-like_C"/>
</dbReference>
<dbReference type="InterPro" id="IPR011123">
    <property type="entry name" value="Y_Y_Y"/>
</dbReference>
<keyword evidence="6" id="KW-0805">Transcription regulation</keyword>
<dbReference type="InterPro" id="IPR015943">
    <property type="entry name" value="WD40/YVTN_repeat-like_dom_sf"/>
</dbReference>
<dbReference type="Pfam" id="PF07494">
    <property type="entry name" value="Reg_prop"/>
    <property type="match status" value="4"/>
</dbReference>
<dbReference type="RefSeq" id="WP_261972707.1">
    <property type="nucleotide sequence ID" value="NZ_CP103460.1"/>
</dbReference>
<evidence type="ECO:0000259" key="12">
    <source>
        <dbReference type="PROSITE" id="PS50110"/>
    </source>
</evidence>
<dbReference type="PROSITE" id="PS50110">
    <property type="entry name" value="RESPONSE_REGULATORY"/>
    <property type="match status" value="1"/>
</dbReference>
<feature type="signal peptide" evidence="9">
    <location>
        <begin position="1"/>
        <end position="21"/>
    </location>
</feature>
<keyword evidence="5" id="KW-0418">Kinase</keyword>
<dbReference type="PANTHER" id="PTHR43547">
    <property type="entry name" value="TWO-COMPONENT HISTIDINE KINASE"/>
    <property type="match status" value="1"/>
</dbReference>
<name>A0AAJ1QX73_9FLAO</name>
<dbReference type="Gene3D" id="2.60.40.10">
    <property type="entry name" value="Immunoglobulins"/>
    <property type="match status" value="1"/>
</dbReference>
<dbReference type="InterPro" id="IPR003661">
    <property type="entry name" value="HisK_dim/P_dom"/>
</dbReference>
<keyword evidence="9" id="KW-0732">Signal</keyword>
<feature type="domain" description="Response regulatory" evidence="12">
    <location>
        <begin position="1123"/>
        <end position="1238"/>
    </location>
</feature>
<dbReference type="SMART" id="SM00387">
    <property type="entry name" value="HATPase_c"/>
    <property type="match status" value="1"/>
</dbReference>
<dbReference type="SUPFAM" id="SSF46689">
    <property type="entry name" value="Homeodomain-like"/>
    <property type="match status" value="1"/>
</dbReference>
<dbReference type="Gene3D" id="1.10.287.130">
    <property type="match status" value="1"/>
</dbReference>
<dbReference type="PROSITE" id="PS01124">
    <property type="entry name" value="HTH_ARAC_FAMILY_2"/>
    <property type="match status" value="1"/>
</dbReference>
<dbReference type="InterPro" id="IPR036890">
    <property type="entry name" value="HATPase_C_sf"/>
</dbReference>
<feature type="domain" description="Histidine kinase" evidence="11">
    <location>
        <begin position="860"/>
        <end position="1077"/>
    </location>
</feature>
<evidence type="ECO:0000256" key="9">
    <source>
        <dbReference type="SAM" id="SignalP"/>
    </source>
</evidence>
<dbReference type="GO" id="GO:0000155">
    <property type="term" value="F:phosphorelay sensor kinase activity"/>
    <property type="evidence" value="ECO:0007669"/>
    <property type="project" value="InterPro"/>
</dbReference>
<comment type="caution">
    <text evidence="13">The sequence shown here is derived from an EMBL/GenBank/DDBJ whole genome shotgun (WGS) entry which is preliminary data.</text>
</comment>
<dbReference type="InterPro" id="IPR009057">
    <property type="entry name" value="Homeodomain-like_sf"/>
</dbReference>
<evidence type="ECO:0000256" key="5">
    <source>
        <dbReference type="ARBA" id="ARBA00022777"/>
    </source>
</evidence>
<evidence type="ECO:0000256" key="1">
    <source>
        <dbReference type="ARBA" id="ARBA00000085"/>
    </source>
</evidence>
<dbReference type="Gene3D" id="3.30.565.10">
    <property type="entry name" value="Histidine kinase-like ATPase, C-terminal domain"/>
    <property type="match status" value="1"/>
</dbReference>
<evidence type="ECO:0000256" key="7">
    <source>
        <dbReference type="ARBA" id="ARBA00023163"/>
    </source>
</evidence>
<dbReference type="Pfam" id="PF00512">
    <property type="entry name" value="HisKA"/>
    <property type="match status" value="1"/>
</dbReference>
<dbReference type="InterPro" id="IPR001789">
    <property type="entry name" value="Sig_transdc_resp-reg_receiver"/>
</dbReference>
<dbReference type="GO" id="GO:0043565">
    <property type="term" value="F:sequence-specific DNA binding"/>
    <property type="evidence" value="ECO:0007669"/>
    <property type="project" value="InterPro"/>
</dbReference>
<dbReference type="InterPro" id="IPR011047">
    <property type="entry name" value="Quinoprotein_ADH-like_sf"/>
</dbReference>
<dbReference type="SUPFAM" id="SSF55874">
    <property type="entry name" value="ATPase domain of HSP90 chaperone/DNA topoisomerase II/histidine kinase"/>
    <property type="match status" value="1"/>
</dbReference>
<evidence type="ECO:0000313" key="13">
    <source>
        <dbReference type="EMBL" id="MDN3619984.1"/>
    </source>
</evidence>
<dbReference type="InterPro" id="IPR018060">
    <property type="entry name" value="HTH_AraC"/>
</dbReference>
<keyword evidence="4" id="KW-0808">Transferase</keyword>
<dbReference type="InterPro" id="IPR013783">
    <property type="entry name" value="Ig-like_fold"/>
</dbReference>
<dbReference type="Gene3D" id="1.10.10.60">
    <property type="entry name" value="Homeodomain-like"/>
    <property type="match status" value="1"/>
</dbReference>
<feature type="chain" id="PRO_5042534601" description="histidine kinase" evidence="9">
    <location>
        <begin position="22"/>
        <end position="1375"/>
    </location>
</feature>
<feature type="modified residue" description="4-aspartylphosphate" evidence="8">
    <location>
        <position position="1171"/>
    </location>
</feature>
<feature type="domain" description="HTH araC/xylS-type" evidence="10">
    <location>
        <begin position="1270"/>
        <end position="1369"/>
    </location>
</feature>
<accession>A0AAJ1QX73</accession>
<evidence type="ECO:0000259" key="10">
    <source>
        <dbReference type="PROSITE" id="PS01124"/>
    </source>
</evidence>
<dbReference type="Pfam" id="PF12833">
    <property type="entry name" value="HTH_18"/>
    <property type="match status" value="1"/>
</dbReference>
<gene>
    <name evidence="13" type="ORF">QWY81_11020</name>
</gene>
<evidence type="ECO:0000256" key="8">
    <source>
        <dbReference type="PROSITE-ProRule" id="PRU00169"/>
    </source>
</evidence>
<dbReference type="FunFam" id="3.30.565.10:FF:000006">
    <property type="entry name" value="Sensor histidine kinase WalK"/>
    <property type="match status" value="1"/>
</dbReference>
<evidence type="ECO:0000256" key="3">
    <source>
        <dbReference type="ARBA" id="ARBA00022553"/>
    </source>
</evidence>
<dbReference type="InterPro" id="IPR011006">
    <property type="entry name" value="CheY-like_superfamily"/>
</dbReference>
<evidence type="ECO:0000313" key="14">
    <source>
        <dbReference type="Proteomes" id="UP001228636"/>
    </source>
</evidence>
<reference evidence="13 14" key="1">
    <citation type="journal article" date="2014" name="Int. J. Syst. Evol. Microbiol.">
        <title>Complete genome sequence of Corynebacterium casei LMG S-19264T (=DSM 44701T), isolated from a smear-ripened cheese.</title>
        <authorList>
            <consortium name="US DOE Joint Genome Institute (JGI-PGF)"/>
            <person name="Walter F."/>
            <person name="Albersmeier A."/>
            <person name="Kalinowski J."/>
            <person name="Ruckert C."/>
        </authorList>
    </citation>
    <scope>NUCLEOTIDE SEQUENCE [LARGE SCALE GENOMIC DNA]</scope>
    <source>
        <strain evidence="13 14">CECT 8670</strain>
    </source>
</reference>
<dbReference type="PANTHER" id="PTHR43547:SF2">
    <property type="entry name" value="HYBRID SIGNAL TRANSDUCTION HISTIDINE KINASE C"/>
    <property type="match status" value="1"/>
</dbReference>
<dbReference type="Gene3D" id="3.40.50.2300">
    <property type="match status" value="1"/>
</dbReference>
<keyword evidence="7" id="KW-0804">Transcription</keyword>
<dbReference type="SUPFAM" id="SSF63829">
    <property type="entry name" value="Calcium-dependent phosphotriesterase"/>
    <property type="match status" value="1"/>
</dbReference>
<evidence type="ECO:0000256" key="6">
    <source>
        <dbReference type="ARBA" id="ARBA00023015"/>
    </source>
</evidence>
<keyword evidence="3 8" id="KW-0597">Phosphoprotein</keyword>
<dbReference type="Pfam" id="PF00072">
    <property type="entry name" value="Response_reg"/>
    <property type="match status" value="1"/>
</dbReference>
<dbReference type="InterPro" id="IPR005467">
    <property type="entry name" value="His_kinase_dom"/>
</dbReference>
<protein>
    <recommendedName>
        <fullName evidence="2">histidine kinase</fullName>
        <ecNumber evidence="2">2.7.13.3</ecNumber>
    </recommendedName>
</protein>
<evidence type="ECO:0000259" key="11">
    <source>
        <dbReference type="PROSITE" id="PS50109"/>
    </source>
</evidence>
<dbReference type="Pfam" id="PF02518">
    <property type="entry name" value="HATPase_c"/>
    <property type="match status" value="1"/>
</dbReference>
<organism evidence="13 14">
    <name type="scientific">Polaribacter sejongensis</name>
    <dbReference type="NCBI Taxonomy" id="985043"/>
    <lineage>
        <taxon>Bacteria</taxon>
        <taxon>Pseudomonadati</taxon>
        <taxon>Bacteroidota</taxon>
        <taxon>Flavobacteriia</taxon>
        <taxon>Flavobacteriales</taxon>
        <taxon>Flavobacteriaceae</taxon>
    </lineage>
</organism>
<dbReference type="InterPro" id="IPR003594">
    <property type="entry name" value="HATPase_dom"/>
</dbReference>
<evidence type="ECO:0000256" key="4">
    <source>
        <dbReference type="ARBA" id="ARBA00022679"/>
    </source>
</evidence>
<dbReference type="SMART" id="SM00342">
    <property type="entry name" value="HTH_ARAC"/>
    <property type="match status" value="1"/>
</dbReference>
<dbReference type="InterPro" id="IPR011110">
    <property type="entry name" value="Reg_prop"/>
</dbReference>
<proteinExistence type="predicted"/>
<dbReference type="SUPFAM" id="SSF52172">
    <property type="entry name" value="CheY-like"/>
    <property type="match status" value="1"/>
</dbReference>
<sequence>MLKKYCFAFLLTFFCVISFFSQENSIEYAKKITISDGLAHNGVTSVLKDSNGFLWVGTYEGINKYDGYKLVTFKNTIDKDILTSNRVRSITEDHKKNIWIGTDQGVTIYKSSQEKFIKLYSNKLIGKDNSGPIIRKVFINKKNNKIYCLTEGNGVFLFDEDYKLINRFDPKVNEPNNLKFYDVLELKDENLVFITSNGVYFFDTLKNSFKKILDKNINYATGITRVNESLFLINLEYGLGVVCYNAAKNEFTFKEQILSEKQLNNLSIDDNGDLWVGTLNKGILKINDIKKNLTCNSVKPFKIQYFNDGLDRLRISSIISAANNIWVGTFNKGLYQFDIKETPFKKYNRKMDYKYGIASNSITHFSNLDSQRVYITGVFGGISLFNTETELFEPLPFNIPENYLLSVSSVFVDSKKNTWLKITGVGFFRIKPGSKNLEKITSNYFINSPLQAFRSFTEDRYGNIWIGASQGVFKITIDNSNTIKNIESLNENPYFDSKKIALARYIYADPQKNFIWIGVDSDGLFRVDNLKDTPLEELSIHQFVNDKNDKTSISSNFVTSILRLPNGDLWVGTESGGICKVETKDNGLAFTSFTEKDGLSNNVVKSILADNENSLWVSTNIGLNKFDLKSKVFRKFNLVDGLPFEDFLFSSEKLKNGTLLFSGVDGFCYFNPDKIINKEELPKVQLENLKIFNRAISPGDTIKDRVILKSSLSELKEIELQHDENVFSFDIASLHFSNPKNHSLRYKLHPINKDWVVTASNNNVVNYSGLQPGDYELSFMASNSLNEWTVPKKLKIVIVPPFWKTNTAYFIYALLILLILYLIISTITKIQSLNHNVAIEKLEKDTVKELNESKLRFFSNISHEIKTPITLISGPVDVLLDRYKNNLDVSEKLSLVKRQTKKIKQLVDQVHDFRRAEANLLKMHYTRFNFNDFLQELANDFMFLASKDQKEFQLVAKNKNIIVSGDKSKIEKICNNLINNAFKYTKAGDTIKIEFSCDEKDLNVSVIDTGMGIDEVDLEHVFERFYQSESTQKEHIAGSGIGLAFSKKLVEMHYGYINATSTVNEGTTISFQLPIVKQQVEEDEVLDKKTVELPKEKEIVIDKQIVEEDLTTVTVSGEFSDALVFYAEDNLEMRTYVTGILSKYFTVRAFRDGQECLEALENNWPDIVISDVQMPQLNGLDLCIAIKSDLKTSHIPVILLTALTNIEDHVRGLRDGADAYIKKPFNVQRLITNTEALLSNRKQLRERYQVGIPLTKENNKNNRNDNAFLEKLYSIMEENLDNQDFDINTLAKELYLNRTHFYQKVKVLTNQTPFELIKMYRLKKAAQFLVHQKLSVNEVFLMTGFKSRTHFTKIFKEKYNVSPSKYGAENENKLS</sequence>